<sequence>MALVDLLSAEFMGRKLQGSVKMQIKCFIAALLGRNLKSIYLSNPEEPNDAPHIKLKLLTRRIHQRKPFVNPISDTPILAKTILGAILVFWNPNSGKTPNCSCLCSGLQTPDQLQPQGVPEPRRPQFPVHITASLSSQSTHSQTQEEDASDVLSAHPRPDAKPSDPDQTRLSSARDRSRSSHLASVRGSLGGPGSTICKQKIETLKLISKMKALG</sequence>
<feature type="compositionally biased region" description="Low complexity" evidence="1">
    <location>
        <begin position="133"/>
        <end position="142"/>
    </location>
</feature>
<feature type="region of interest" description="Disordered" evidence="1">
    <location>
        <begin position="133"/>
        <end position="194"/>
    </location>
</feature>
<dbReference type="AlphaFoldDB" id="A0A0D3BKI1"/>
<dbReference type="HOGENOM" id="CLU_1290559_0_0_1"/>
<evidence type="ECO:0000256" key="1">
    <source>
        <dbReference type="SAM" id="MobiDB-lite"/>
    </source>
</evidence>
<reference evidence="2" key="2">
    <citation type="submission" date="2015-03" db="UniProtKB">
        <authorList>
            <consortium name="EnsemblPlants"/>
        </authorList>
    </citation>
    <scope>IDENTIFICATION</scope>
</reference>
<keyword evidence="3" id="KW-1185">Reference proteome</keyword>
<evidence type="ECO:0000313" key="2">
    <source>
        <dbReference type="EnsemblPlants" id="Bo3g159810.1"/>
    </source>
</evidence>
<evidence type="ECO:0000313" key="3">
    <source>
        <dbReference type="Proteomes" id="UP000032141"/>
    </source>
</evidence>
<accession>A0A0D3BKI1</accession>
<proteinExistence type="predicted"/>
<dbReference type="STRING" id="109376.A0A0D3BKI1"/>
<organism evidence="2 3">
    <name type="scientific">Brassica oleracea var. oleracea</name>
    <dbReference type="NCBI Taxonomy" id="109376"/>
    <lineage>
        <taxon>Eukaryota</taxon>
        <taxon>Viridiplantae</taxon>
        <taxon>Streptophyta</taxon>
        <taxon>Embryophyta</taxon>
        <taxon>Tracheophyta</taxon>
        <taxon>Spermatophyta</taxon>
        <taxon>Magnoliopsida</taxon>
        <taxon>eudicotyledons</taxon>
        <taxon>Gunneridae</taxon>
        <taxon>Pentapetalae</taxon>
        <taxon>rosids</taxon>
        <taxon>malvids</taxon>
        <taxon>Brassicales</taxon>
        <taxon>Brassicaceae</taxon>
        <taxon>Brassiceae</taxon>
        <taxon>Brassica</taxon>
    </lineage>
</organism>
<dbReference type="Proteomes" id="UP000032141">
    <property type="component" value="Chromosome C3"/>
</dbReference>
<dbReference type="eggNOG" id="KOG1558">
    <property type="taxonomic scope" value="Eukaryota"/>
</dbReference>
<dbReference type="EnsemblPlants" id="Bo3g159810.1">
    <property type="protein sequence ID" value="Bo3g159810.1"/>
    <property type="gene ID" value="Bo3g159810"/>
</dbReference>
<reference evidence="2 3" key="1">
    <citation type="journal article" date="2014" name="Genome Biol.">
        <title>Transcriptome and methylome profiling reveals relics of genome dominance in the mesopolyploid Brassica oleracea.</title>
        <authorList>
            <person name="Parkin I.A."/>
            <person name="Koh C."/>
            <person name="Tang H."/>
            <person name="Robinson S.J."/>
            <person name="Kagale S."/>
            <person name="Clarke W.E."/>
            <person name="Town C.D."/>
            <person name="Nixon J."/>
            <person name="Krishnakumar V."/>
            <person name="Bidwell S.L."/>
            <person name="Denoeud F."/>
            <person name="Belcram H."/>
            <person name="Links M.G."/>
            <person name="Just J."/>
            <person name="Clarke C."/>
            <person name="Bender T."/>
            <person name="Huebert T."/>
            <person name="Mason A.S."/>
            <person name="Pires J.C."/>
            <person name="Barker G."/>
            <person name="Moore J."/>
            <person name="Walley P.G."/>
            <person name="Manoli S."/>
            <person name="Batley J."/>
            <person name="Edwards D."/>
            <person name="Nelson M.N."/>
            <person name="Wang X."/>
            <person name="Paterson A.H."/>
            <person name="King G."/>
            <person name="Bancroft I."/>
            <person name="Chalhoub B."/>
            <person name="Sharpe A.G."/>
        </authorList>
    </citation>
    <scope>NUCLEOTIDE SEQUENCE</scope>
    <source>
        <strain evidence="2 3">cv. TO1000</strain>
    </source>
</reference>
<feature type="compositionally biased region" description="Basic and acidic residues" evidence="1">
    <location>
        <begin position="156"/>
        <end position="178"/>
    </location>
</feature>
<name>A0A0D3BKI1_BRAOL</name>
<protein>
    <submittedName>
        <fullName evidence="2">Uncharacterized protein</fullName>
    </submittedName>
</protein>
<dbReference type="Gramene" id="Bo3g159810.1">
    <property type="protein sequence ID" value="Bo3g159810.1"/>
    <property type="gene ID" value="Bo3g159810"/>
</dbReference>